<gene>
    <name evidence="2" type="ORF">CCAP1982_LOCUS9257</name>
</gene>
<evidence type="ECO:0000313" key="3">
    <source>
        <dbReference type="Proteomes" id="UP000606786"/>
    </source>
</evidence>
<evidence type="ECO:0000256" key="1">
    <source>
        <dbReference type="SAM" id="MobiDB-lite"/>
    </source>
</evidence>
<name>A0A811UNK2_CERCA</name>
<reference evidence="2" key="1">
    <citation type="submission" date="2020-11" db="EMBL/GenBank/DDBJ databases">
        <authorList>
            <person name="Whitehead M."/>
        </authorList>
    </citation>
    <scope>NUCLEOTIDE SEQUENCE</scope>
    <source>
        <strain evidence="2">EGII</strain>
    </source>
</reference>
<dbReference type="AlphaFoldDB" id="A0A811UNK2"/>
<sequence>MHFHPPKVKPSTANNRKSALNRDPLPTRCRLKGQPSPPSSTLMLYSVKCLLVRRIIASQKTKMSHSINSLNKRAKQLWSRTCAASTRGLKAAAEGEDDEKREQEEMLGETNGQTLFVRQHLSGLPTCHAPYIYISMLTEWMSEVAGRLCYLIPHHITPHMSIK</sequence>
<keyword evidence="3" id="KW-1185">Reference proteome</keyword>
<organism evidence="2 3">
    <name type="scientific">Ceratitis capitata</name>
    <name type="common">Mediterranean fruit fly</name>
    <name type="synonym">Tephritis capitata</name>
    <dbReference type="NCBI Taxonomy" id="7213"/>
    <lineage>
        <taxon>Eukaryota</taxon>
        <taxon>Metazoa</taxon>
        <taxon>Ecdysozoa</taxon>
        <taxon>Arthropoda</taxon>
        <taxon>Hexapoda</taxon>
        <taxon>Insecta</taxon>
        <taxon>Pterygota</taxon>
        <taxon>Neoptera</taxon>
        <taxon>Endopterygota</taxon>
        <taxon>Diptera</taxon>
        <taxon>Brachycera</taxon>
        <taxon>Muscomorpha</taxon>
        <taxon>Tephritoidea</taxon>
        <taxon>Tephritidae</taxon>
        <taxon>Ceratitis</taxon>
        <taxon>Ceratitis</taxon>
    </lineage>
</organism>
<feature type="region of interest" description="Disordered" evidence="1">
    <location>
        <begin position="1"/>
        <end position="38"/>
    </location>
</feature>
<comment type="caution">
    <text evidence="2">The sequence shown here is derived from an EMBL/GenBank/DDBJ whole genome shotgun (WGS) entry which is preliminary data.</text>
</comment>
<evidence type="ECO:0000313" key="2">
    <source>
        <dbReference type="EMBL" id="CAD7000782.1"/>
    </source>
</evidence>
<accession>A0A811UNK2</accession>
<dbReference type="EMBL" id="CAJHJT010000022">
    <property type="protein sequence ID" value="CAD7000782.1"/>
    <property type="molecule type" value="Genomic_DNA"/>
</dbReference>
<dbReference type="Proteomes" id="UP000606786">
    <property type="component" value="Unassembled WGS sequence"/>
</dbReference>
<protein>
    <submittedName>
        <fullName evidence="2">(Mediterranean fruit fly) hypothetical protein</fullName>
    </submittedName>
</protein>
<proteinExistence type="predicted"/>